<dbReference type="Pfam" id="PF00990">
    <property type="entry name" value="GGDEF"/>
    <property type="match status" value="1"/>
</dbReference>
<evidence type="ECO:0000256" key="1">
    <source>
        <dbReference type="SAM" id="Phobius"/>
    </source>
</evidence>
<dbReference type="SUPFAM" id="SSF55073">
    <property type="entry name" value="Nucleotide cyclase"/>
    <property type="match status" value="1"/>
</dbReference>
<accession>A0A1D7QV18</accession>
<keyword evidence="1" id="KW-0472">Membrane</keyword>
<name>A0A1D7QV18_9BACI</name>
<keyword evidence="4" id="KW-1185">Reference proteome</keyword>
<dbReference type="NCBIfam" id="TIGR00254">
    <property type="entry name" value="GGDEF"/>
    <property type="match status" value="1"/>
</dbReference>
<feature type="transmembrane region" description="Helical" evidence="1">
    <location>
        <begin position="31"/>
        <end position="48"/>
    </location>
</feature>
<dbReference type="InterPro" id="IPR050469">
    <property type="entry name" value="Diguanylate_Cyclase"/>
</dbReference>
<protein>
    <submittedName>
        <fullName evidence="3">Response regulator, PleD-like</fullName>
    </submittedName>
</protein>
<dbReference type="Gene3D" id="3.30.450.40">
    <property type="match status" value="1"/>
</dbReference>
<dbReference type="SUPFAM" id="SSF55781">
    <property type="entry name" value="GAF domain-like"/>
    <property type="match status" value="1"/>
</dbReference>
<dbReference type="EMBL" id="CP012502">
    <property type="protein sequence ID" value="AOM82860.1"/>
    <property type="molecule type" value="Genomic_DNA"/>
</dbReference>
<dbReference type="InterPro" id="IPR029016">
    <property type="entry name" value="GAF-like_dom_sf"/>
</dbReference>
<dbReference type="GO" id="GO:0052621">
    <property type="term" value="F:diguanylate cyclase activity"/>
    <property type="evidence" value="ECO:0007669"/>
    <property type="project" value="TreeGrafter"/>
</dbReference>
<feature type="transmembrane region" description="Helical" evidence="1">
    <location>
        <begin position="54"/>
        <end position="84"/>
    </location>
</feature>
<keyword evidence="1" id="KW-0812">Transmembrane</keyword>
<dbReference type="InterPro" id="IPR003018">
    <property type="entry name" value="GAF"/>
</dbReference>
<dbReference type="CDD" id="cd01949">
    <property type="entry name" value="GGDEF"/>
    <property type="match status" value="1"/>
</dbReference>
<dbReference type="PANTHER" id="PTHR45138">
    <property type="entry name" value="REGULATORY COMPONENTS OF SENSORY TRANSDUCTION SYSTEM"/>
    <property type="match status" value="1"/>
</dbReference>
<dbReference type="STRING" id="632773.BBEV_1497"/>
<dbReference type="InterPro" id="IPR029787">
    <property type="entry name" value="Nucleotide_cyclase"/>
</dbReference>
<dbReference type="PROSITE" id="PS50887">
    <property type="entry name" value="GGDEF"/>
    <property type="match status" value="1"/>
</dbReference>
<organism evidence="3 4">
    <name type="scientific">Salisediminibacterium beveridgei</name>
    <dbReference type="NCBI Taxonomy" id="632773"/>
    <lineage>
        <taxon>Bacteria</taxon>
        <taxon>Bacillati</taxon>
        <taxon>Bacillota</taxon>
        <taxon>Bacilli</taxon>
        <taxon>Bacillales</taxon>
        <taxon>Bacillaceae</taxon>
        <taxon>Salisediminibacterium</taxon>
    </lineage>
</organism>
<dbReference type="KEGG" id="bbev:BBEV_1497"/>
<dbReference type="AlphaFoldDB" id="A0A1D7QV18"/>
<dbReference type="Pfam" id="PF01590">
    <property type="entry name" value="GAF"/>
    <property type="match status" value="1"/>
</dbReference>
<dbReference type="Proteomes" id="UP000094463">
    <property type="component" value="Chromosome"/>
</dbReference>
<evidence type="ECO:0000313" key="4">
    <source>
        <dbReference type="Proteomes" id="UP000094463"/>
    </source>
</evidence>
<keyword evidence="1" id="KW-1133">Transmembrane helix</keyword>
<dbReference type="InterPro" id="IPR043128">
    <property type="entry name" value="Rev_trsase/Diguanyl_cyclase"/>
</dbReference>
<dbReference type="RefSeq" id="WP_069364899.1">
    <property type="nucleotide sequence ID" value="NZ_CP012502.1"/>
</dbReference>
<dbReference type="GO" id="GO:0043709">
    <property type="term" value="P:cell adhesion involved in single-species biofilm formation"/>
    <property type="evidence" value="ECO:0007669"/>
    <property type="project" value="TreeGrafter"/>
</dbReference>
<dbReference type="SMART" id="SM00065">
    <property type="entry name" value="GAF"/>
    <property type="match status" value="1"/>
</dbReference>
<dbReference type="GO" id="GO:1902201">
    <property type="term" value="P:negative regulation of bacterial-type flagellum-dependent cell motility"/>
    <property type="evidence" value="ECO:0007669"/>
    <property type="project" value="TreeGrafter"/>
</dbReference>
<evidence type="ECO:0000259" key="2">
    <source>
        <dbReference type="PROSITE" id="PS50887"/>
    </source>
</evidence>
<dbReference type="SMART" id="SM00267">
    <property type="entry name" value="GGDEF"/>
    <property type="match status" value="1"/>
</dbReference>
<sequence length="517" mass="58815">MSILIALSIIFFIFIFIHAIRFLLPEKLGRLLFIANYLLFTLSLSYWLGFESLIWTSFLISFALISSFVWKGALLSLIILFAIFTIGDFHLTYNPFFLYGTHILYTLILVTLFHYMNHQTKSRRNMRSFFYRQSKNLHVLREVSLALQSTLQQHKLMHIFLTAVTAGYGLGFNRAMIFIRSESDPDRFSGRAAIGPLSIEEGHVIWENVVSQRLTLRDFIKLQKEAEENDQALNAKVRETLLQLSDKSEGLQHVVEKRDPMILNETDHYDSCSMMRMMKSQFGVTEMAAVPLLTRGKVIGIMLIDNIVDRKSFTYEDLDNIMPLATQGAMAVENAMLYEQTQDLVMTDGLTGLRNKRYLEDAIPLLFERSVKQNTSISVLMIDLDYFKSFNDTHGHLMGDEILIQVARILSDHTPIQGVCVRFGGEEFAMILPGTGDKEANILAESIRQDIANHPFEGAEQQPLGHLSTSIGICTYPGVSNSLDDLIDKADQAVYRSKDRGRNCVTIYGDDRGEEDL</sequence>
<feature type="transmembrane region" description="Helical" evidence="1">
    <location>
        <begin position="96"/>
        <end position="116"/>
    </location>
</feature>
<gene>
    <name evidence="3" type="primary">pleD-2</name>
    <name evidence="3" type="ORF">BBEV_1497</name>
</gene>
<dbReference type="InterPro" id="IPR000160">
    <property type="entry name" value="GGDEF_dom"/>
</dbReference>
<proteinExistence type="predicted"/>
<reference evidence="3 4" key="1">
    <citation type="submission" date="2015-08" db="EMBL/GenBank/DDBJ databases">
        <title>The complete genome sequence of Bacillus beveridgei MLTeJB.</title>
        <authorList>
            <person name="Hanson T.E."/>
            <person name="Mesa C."/>
            <person name="Basesman S.M."/>
            <person name="Oremland R.S."/>
        </authorList>
    </citation>
    <scope>NUCLEOTIDE SEQUENCE [LARGE SCALE GENOMIC DNA]</scope>
    <source>
        <strain evidence="3 4">MLTeJB</strain>
    </source>
</reference>
<evidence type="ECO:0000313" key="3">
    <source>
        <dbReference type="EMBL" id="AOM82860.1"/>
    </source>
</evidence>
<feature type="transmembrane region" description="Helical" evidence="1">
    <location>
        <begin position="6"/>
        <end position="24"/>
    </location>
</feature>
<dbReference type="FunFam" id="3.30.70.270:FF:000001">
    <property type="entry name" value="Diguanylate cyclase domain protein"/>
    <property type="match status" value="1"/>
</dbReference>
<dbReference type="GO" id="GO:0005886">
    <property type="term" value="C:plasma membrane"/>
    <property type="evidence" value="ECO:0007669"/>
    <property type="project" value="TreeGrafter"/>
</dbReference>
<dbReference type="PANTHER" id="PTHR45138:SF9">
    <property type="entry name" value="DIGUANYLATE CYCLASE DGCM-RELATED"/>
    <property type="match status" value="1"/>
</dbReference>
<dbReference type="OrthoDB" id="9759607at2"/>
<feature type="domain" description="GGDEF" evidence="2">
    <location>
        <begin position="375"/>
        <end position="510"/>
    </location>
</feature>
<dbReference type="Gene3D" id="3.30.70.270">
    <property type="match status" value="1"/>
</dbReference>